<dbReference type="Proteomes" id="UP000245468">
    <property type="component" value="Chromosome"/>
</dbReference>
<gene>
    <name evidence="10 11" type="primary">miaA</name>
    <name evidence="11" type="ORF">HME7025_01208</name>
</gene>
<comment type="catalytic activity">
    <reaction evidence="9 10">
        <text>adenosine(37) in tRNA + dimethylallyl diphosphate = N(6)-dimethylallyladenosine(37) in tRNA + diphosphate</text>
        <dbReference type="Rhea" id="RHEA:26482"/>
        <dbReference type="Rhea" id="RHEA-COMP:10162"/>
        <dbReference type="Rhea" id="RHEA-COMP:10375"/>
        <dbReference type="ChEBI" id="CHEBI:33019"/>
        <dbReference type="ChEBI" id="CHEBI:57623"/>
        <dbReference type="ChEBI" id="CHEBI:74411"/>
        <dbReference type="ChEBI" id="CHEBI:74415"/>
        <dbReference type="EC" id="2.5.1.75"/>
    </reaction>
</comment>
<comment type="subunit">
    <text evidence="10">Monomer.</text>
</comment>
<dbReference type="PANTHER" id="PTHR11088:SF60">
    <property type="entry name" value="TRNA DIMETHYLALLYLTRANSFERASE"/>
    <property type="match status" value="1"/>
</dbReference>
<evidence type="ECO:0000256" key="10">
    <source>
        <dbReference type="HAMAP-Rule" id="MF_00185"/>
    </source>
</evidence>
<dbReference type="OrthoDB" id="9776390at2"/>
<dbReference type="Gene3D" id="1.10.287.890">
    <property type="entry name" value="Crystal structure of tRNA isopentenylpyrophosphate transferase (bh2366) domain"/>
    <property type="match status" value="1"/>
</dbReference>
<dbReference type="GO" id="GO:0052381">
    <property type="term" value="F:tRNA dimethylallyltransferase activity"/>
    <property type="evidence" value="ECO:0007669"/>
    <property type="project" value="UniProtKB-UniRule"/>
</dbReference>
<evidence type="ECO:0000256" key="5">
    <source>
        <dbReference type="ARBA" id="ARBA00022694"/>
    </source>
</evidence>
<keyword evidence="7 10" id="KW-0067">ATP-binding</keyword>
<evidence type="ECO:0000256" key="3">
    <source>
        <dbReference type="ARBA" id="ARBA00005842"/>
    </source>
</evidence>
<protein>
    <recommendedName>
        <fullName evidence="10">tRNA dimethylallyltransferase</fullName>
        <ecNumber evidence="10">2.5.1.75</ecNumber>
    </recommendedName>
    <alternativeName>
        <fullName evidence="10">Dimethylallyl diphosphate:tRNA dimethylallyltransferase</fullName>
        <shortName evidence="10">DMAPP:tRNA dimethylallyltransferase</shortName>
        <shortName evidence="10">DMATase</shortName>
    </alternativeName>
    <alternativeName>
        <fullName evidence="10">Isopentenyl-diphosphate:tRNA isopentenyltransferase</fullName>
        <shortName evidence="10">IPP transferase</shortName>
        <shortName evidence="10">IPPT</shortName>
        <shortName evidence="10">IPTase</shortName>
    </alternativeName>
</protein>
<dbReference type="GO" id="GO:0006400">
    <property type="term" value="P:tRNA modification"/>
    <property type="evidence" value="ECO:0007669"/>
    <property type="project" value="TreeGrafter"/>
</dbReference>
<dbReference type="AlphaFoldDB" id="A0A2S2DUI6"/>
<comment type="cofactor">
    <cofactor evidence="1 10">
        <name>Mg(2+)</name>
        <dbReference type="ChEBI" id="CHEBI:18420"/>
    </cofactor>
</comment>
<organism evidence="11 12">
    <name type="scientific">Aquirufa nivalisilvae</name>
    <dbReference type="NCBI Taxonomy" id="2516557"/>
    <lineage>
        <taxon>Bacteria</taxon>
        <taxon>Pseudomonadati</taxon>
        <taxon>Bacteroidota</taxon>
        <taxon>Cytophagia</taxon>
        <taxon>Cytophagales</taxon>
        <taxon>Flectobacillaceae</taxon>
        <taxon>Aquirufa</taxon>
    </lineage>
</organism>
<keyword evidence="12" id="KW-1185">Reference proteome</keyword>
<evidence type="ECO:0000313" key="12">
    <source>
        <dbReference type="Proteomes" id="UP000245468"/>
    </source>
</evidence>
<evidence type="ECO:0000256" key="4">
    <source>
        <dbReference type="ARBA" id="ARBA00022679"/>
    </source>
</evidence>
<keyword evidence="4 10" id="KW-0808">Transferase</keyword>
<keyword evidence="5 10" id="KW-0819">tRNA processing</keyword>
<dbReference type="EC" id="2.5.1.75" evidence="10"/>
<dbReference type="EMBL" id="CP029346">
    <property type="protein sequence ID" value="AWL09071.1"/>
    <property type="molecule type" value="Genomic_DNA"/>
</dbReference>
<keyword evidence="8 10" id="KW-0460">Magnesium</keyword>
<evidence type="ECO:0000256" key="6">
    <source>
        <dbReference type="ARBA" id="ARBA00022741"/>
    </source>
</evidence>
<feature type="binding site" evidence="10">
    <location>
        <begin position="10"/>
        <end position="17"/>
    </location>
    <ligand>
        <name>ATP</name>
        <dbReference type="ChEBI" id="CHEBI:30616"/>
    </ligand>
</feature>
<comment type="similarity">
    <text evidence="3 10">Belongs to the IPP transferase family.</text>
</comment>
<comment type="function">
    <text evidence="2 10">Catalyzes the transfer of a dimethylallyl group onto the adenine at position 37 in tRNAs that read codons beginning with uridine, leading to the formation of N6-(dimethylallyl)adenosine (i(6)A).</text>
</comment>
<dbReference type="InterPro" id="IPR027417">
    <property type="entry name" value="P-loop_NTPase"/>
</dbReference>
<sequence>MSLPLITILGPTASGKTALAVELARKIGGEIISADSRQLYRRLDIGTGKDLLEYGQDENVVPYHLIDILEVGDPYSVAHFQKDTFDALKVIDDHKKYPILCGGTGLYIDAVLASYQFSSLPPFLDSPLKLDRSSIVFGLQPSWDTRRTNCSKRLFQRLDEGMIQEVENLLNEGVKPADLRWLGLEYKWLTDYVEKKISRDELERGLEVAIHQFAKRQMTFFRKMERSGIDIQWIPENLTRSEAVDWMISQLIFKDFLSKDLLKIEKRP</sequence>
<feature type="region of interest" description="Interaction with substrate tRNA" evidence="10">
    <location>
        <begin position="35"/>
        <end position="38"/>
    </location>
</feature>
<evidence type="ECO:0000256" key="8">
    <source>
        <dbReference type="ARBA" id="ARBA00022842"/>
    </source>
</evidence>
<feature type="binding site" evidence="10">
    <location>
        <begin position="12"/>
        <end position="17"/>
    </location>
    <ligand>
        <name>substrate</name>
    </ligand>
</feature>
<dbReference type="InterPro" id="IPR018022">
    <property type="entry name" value="IPT"/>
</dbReference>
<name>A0A2S2DUI6_9BACT</name>
<comment type="caution">
    <text evidence="10">Lacks conserved residue(s) required for the propagation of feature annotation.</text>
</comment>
<proteinExistence type="inferred from homology"/>
<evidence type="ECO:0000313" key="11">
    <source>
        <dbReference type="EMBL" id="AWL09071.1"/>
    </source>
</evidence>
<dbReference type="InterPro" id="IPR039657">
    <property type="entry name" value="Dimethylallyltransferase"/>
</dbReference>
<reference evidence="12" key="1">
    <citation type="submission" date="2018-05" db="EMBL/GenBank/DDBJ databases">
        <title>Pseudarcicella sp. HME7025 Genome sequencing and assembly.</title>
        <authorList>
            <person name="Kim H."/>
            <person name="Kang H."/>
            <person name="Joh K."/>
        </authorList>
    </citation>
    <scope>NUCLEOTIDE SEQUENCE [LARGE SCALE GENOMIC DNA]</scope>
    <source>
        <strain evidence="12">HME7025</strain>
    </source>
</reference>
<dbReference type="GO" id="GO:0005524">
    <property type="term" value="F:ATP binding"/>
    <property type="evidence" value="ECO:0007669"/>
    <property type="project" value="UniProtKB-UniRule"/>
</dbReference>
<dbReference type="Gene3D" id="3.40.50.300">
    <property type="entry name" value="P-loop containing nucleotide triphosphate hydrolases"/>
    <property type="match status" value="1"/>
</dbReference>
<dbReference type="KEGG" id="psez:HME7025_01208"/>
<dbReference type="HAMAP" id="MF_00185">
    <property type="entry name" value="IPP_trans"/>
    <property type="match status" value="1"/>
</dbReference>
<dbReference type="SUPFAM" id="SSF52540">
    <property type="entry name" value="P-loop containing nucleoside triphosphate hydrolases"/>
    <property type="match status" value="1"/>
</dbReference>
<evidence type="ECO:0000256" key="7">
    <source>
        <dbReference type="ARBA" id="ARBA00022840"/>
    </source>
</evidence>
<evidence type="ECO:0000256" key="9">
    <source>
        <dbReference type="ARBA" id="ARBA00049563"/>
    </source>
</evidence>
<evidence type="ECO:0000256" key="1">
    <source>
        <dbReference type="ARBA" id="ARBA00001946"/>
    </source>
</evidence>
<keyword evidence="6 10" id="KW-0547">Nucleotide-binding</keyword>
<accession>A0A2S2DUI6</accession>
<evidence type="ECO:0000256" key="2">
    <source>
        <dbReference type="ARBA" id="ARBA00003213"/>
    </source>
</evidence>
<dbReference type="Pfam" id="PF01715">
    <property type="entry name" value="IPPT"/>
    <property type="match status" value="2"/>
</dbReference>
<dbReference type="PANTHER" id="PTHR11088">
    <property type="entry name" value="TRNA DIMETHYLALLYLTRANSFERASE"/>
    <property type="match status" value="1"/>
</dbReference>
<dbReference type="RefSeq" id="WP_109322777.1">
    <property type="nucleotide sequence ID" value="NZ_CP029346.1"/>
</dbReference>
<feature type="site" description="Interaction with substrate tRNA" evidence="10">
    <location>
        <position position="104"/>
    </location>
</feature>